<dbReference type="InterPro" id="IPR002156">
    <property type="entry name" value="RNaseH_domain"/>
</dbReference>
<dbReference type="InterPro" id="IPR052929">
    <property type="entry name" value="RNase_H-like_EbsB-rel"/>
</dbReference>
<name>A0ABQ7E4K5_BRACR</name>
<proteinExistence type="predicted"/>
<protein>
    <recommendedName>
        <fullName evidence="1">RNase H type-1 domain-containing protein</fullName>
    </recommendedName>
</protein>
<comment type="caution">
    <text evidence="2">The sequence shown here is derived from an EMBL/GenBank/DDBJ whole genome shotgun (WGS) entry which is preliminary data.</text>
</comment>
<keyword evidence="3" id="KW-1185">Reference proteome</keyword>
<evidence type="ECO:0000313" key="3">
    <source>
        <dbReference type="Proteomes" id="UP000266723"/>
    </source>
</evidence>
<dbReference type="Pfam" id="PF13456">
    <property type="entry name" value="RVT_3"/>
    <property type="match status" value="1"/>
</dbReference>
<dbReference type="PANTHER" id="PTHR47074">
    <property type="entry name" value="BNAC02G40300D PROTEIN"/>
    <property type="match status" value="1"/>
</dbReference>
<evidence type="ECO:0000259" key="1">
    <source>
        <dbReference type="Pfam" id="PF13456"/>
    </source>
</evidence>
<accession>A0ABQ7E4K5</accession>
<feature type="domain" description="RNase H type-1" evidence="1">
    <location>
        <begin position="63"/>
        <end position="181"/>
    </location>
</feature>
<dbReference type="PANTHER" id="PTHR47074:SF49">
    <property type="entry name" value="POLYNUCLEOTIDYL TRANSFERASE, RIBONUCLEASE H-LIKE SUPERFAMILY PROTEIN"/>
    <property type="match status" value="1"/>
</dbReference>
<dbReference type="EMBL" id="QGKV02000299">
    <property type="protein sequence ID" value="KAF3592158.1"/>
    <property type="molecule type" value="Genomic_DNA"/>
</dbReference>
<sequence>MRLCFEQVQPVASDIVTKAKEEAVVWLNLHGCLPDSPIVSIPATVEVPVWSTPPAHALKCNIGATWSESSHVSGAGWIIRDSVGKVLSHSRRAFSGVASSTHADLLALSWASAAVIDLKLKNIMFEFSSVKAAGALNNPLEHPLSYHLCHEVINNVYSLTKSGLFLAPESCNVAASAIATSVTKDQRLQSYIAFGGPHWLSVVLLQEAI</sequence>
<dbReference type="Proteomes" id="UP000266723">
    <property type="component" value="Unassembled WGS sequence"/>
</dbReference>
<gene>
    <name evidence="2" type="ORF">DY000_02023358</name>
</gene>
<evidence type="ECO:0000313" key="2">
    <source>
        <dbReference type="EMBL" id="KAF3592158.1"/>
    </source>
</evidence>
<organism evidence="2 3">
    <name type="scientific">Brassica cretica</name>
    <name type="common">Mustard</name>
    <dbReference type="NCBI Taxonomy" id="69181"/>
    <lineage>
        <taxon>Eukaryota</taxon>
        <taxon>Viridiplantae</taxon>
        <taxon>Streptophyta</taxon>
        <taxon>Embryophyta</taxon>
        <taxon>Tracheophyta</taxon>
        <taxon>Spermatophyta</taxon>
        <taxon>Magnoliopsida</taxon>
        <taxon>eudicotyledons</taxon>
        <taxon>Gunneridae</taxon>
        <taxon>Pentapetalae</taxon>
        <taxon>rosids</taxon>
        <taxon>malvids</taxon>
        <taxon>Brassicales</taxon>
        <taxon>Brassicaceae</taxon>
        <taxon>Brassiceae</taxon>
        <taxon>Brassica</taxon>
    </lineage>
</organism>
<dbReference type="CDD" id="cd06222">
    <property type="entry name" value="RNase_H_like"/>
    <property type="match status" value="1"/>
</dbReference>
<dbReference type="InterPro" id="IPR044730">
    <property type="entry name" value="RNase_H-like_dom_plant"/>
</dbReference>
<reference evidence="2 3" key="1">
    <citation type="journal article" date="2020" name="BMC Genomics">
        <title>Intraspecific diversification of the crop wild relative Brassica cretica Lam. using demographic model selection.</title>
        <authorList>
            <person name="Kioukis A."/>
            <person name="Michalopoulou V.A."/>
            <person name="Briers L."/>
            <person name="Pirintsos S."/>
            <person name="Studholme D.J."/>
            <person name="Pavlidis P."/>
            <person name="Sarris P.F."/>
        </authorList>
    </citation>
    <scope>NUCLEOTIDE SEQUENCE [LARGE SCALE GENOMIC DNA]</scope>
    <source>
        <strain evidence="3">cv. PFS-1207/04</strain>
    </source>
</reference>